<gene>
    <name evidence="2" type="ORF">METZ01_LOCUS381137</name>
</gene>
<accession>A0A382U1Z1</accession>
<evidence type="ECO:0008006" key="3">
    <source>
        <dbReference type="Google" id="ProtNLM"/>
    </source>
</evidence>
<evidence type="ECO:0000313" key="2">
    <source>
        <dbReference type="EMBL" id="SVD28283.1"/>
    </source>
</evidence>
<keyword evidence="1" id="KW-0812">Transmembrane</keyword>
<name>A0A382U1Z1_9ZZZZ</name>
<protein>
    <recommendedName>
        <fullName evidence="3">Tetratricopeptide repeat-like domain-containing protein</fullName>
    </recommendedName>
</protein>
<sequence length="106" mass="12181">MPTKIKVIWYLCIVISVIGFLYLAAKGQMEEAVRAEEMADKRSQARLKQLQNPKGKKQIIKIDPIKAIREMNALGKYQEAVDMAEKVAKEYPDHARLHTWWGISLV</sequence>
<organism evidence="2">
    <name type="scientific">marine metagenome</name>
    <dbReference type="NCBI Taxonomy" id="408172"/>
    <lineage>
        <taxon>unclassified sequences</taxon>
        <taxon>metagenomes</taxon>
        <taxon>ecological metagenomes</taxon>
    </lineage>
</organism>
<keyword evidence="1" id="KW-0472">Membrane</keyword>
<dbReference type="EMBL" id="UINC01140882">
    <property type="protein sequence ID" value="SVD28283.1"/>
    <property type="molecule type" value="Genomic_DNA"/>
</dbReference>
<keyword evidence="1" id="KW-1133">Transmembrane helix</keyword>
<feature type="transmembrane region" description="Helical" evidence="1">
    <location>
        <begin position="7"/>
        <end position="25"/>
    </location>
</feature>
<proteinExistence type="predicted"/>
<reference evidence="2" key="1">
    <citation type="submission" date="2018-05" db="EMBL/GenBank/DDBJ databases">
        <authorList>
            <person name="Lanie J.A."/>
            <person name="Ng W.-L."/>
            <person name="Kazmierczak K.M."/>
            <person name="Andrzejewski T.M."/>
            <person name="Davidsen T.M."/>
            <person name="Wayne K.J."/>
            <person name="Tettelin H."/>
            <person name="Glass J.I."/>
            <person name="Rusch D."/>
            <person name="Podicherti R."/>
            <person name="Tsui H.-C.T."/>
            <person name="Winkler M.E."/>
        </authorList>
    </citation>
    <scope>NUCLEOTIDE SEQUENCE</scope>
</reference>
<dbReference type="AlphaFoldDB" id="A0A382U1Z1"/>
<feature type="non-terminal residue" evidence="2">
    <location>
        <position position="106"/>
    </location>
</feature>
<evidence type="ECO:0000256" key="1">
    <source>
        <dbReference type="SAM" id="Phobius"/>
    </source>
</evidence>